<evidence type="ECO:0000313" key="6">
    <source>
        <dbReference type="EMBL" id="EGF89989.1"/>
    </source>
</evidence>
<evidence type="ECO:0000313" key="7">
    <source>
        <dbReference type="Proteomes" id="UP000006512"/>
    </source>
</evidence>
<comment type="subcellular location">
    <subcellularLocation>
        <location evidence="1">Cytoplasm</location>
    </subcellularLocation>
</comment>
<accession>F4QTB9</accession>
<dbReference type="Proteomes" id="UP000006512">
    <property type="component" value="Unassembled WGS sequence"/>
</dbReference>
<dbReference type="AlphaFoldDB" id="F4QTB9"/>
<gene>
    <name evidence="6" type="ORF">ABI_44160</name>
</gene>
<dbReference type="InterPro" id="IPR012312">
    <property type="entry name" value="Hemerythrin-like"/>
</dbReference>
<evidence type="ECO:0000256" key="2">
    <source>
        <dbReference type="ARBA" id="ARBA00022490"/>
    </source>
</evidence>
<dbReference type="GO" id="GO:0046872">
    <property type="term" value="F:metal ion binding"/>
    <property type="evidence" value="ECO:0007669"/>
    <property type="project" value="UniProtKB-KW"/>
</dbReference>
<dbReference type="Gene3D" id="1.20.120.520">
    <property type="entry name" value="nmb1532 protein domain like"/>
    <property type="match status" value="1"/>
</dbReference>
<dbReference type="PANTHER" id="PTHR36438">
    <property type="entry name" value="IRON-SULFUR CLUSTER REPAIR PROTEIN YTFE"/>
    <property type="match status" value="1"/>
</dbReference>
<proteinExistence type="predicted"/>
<evidence type="ECO:0000256" key="4">
    <source>
        <dbReference type="ARBA" id="ARBA00023004"/>
    </source>
</evidence>
<dbReference type="PANTHER" id="PTHR36438:SF1">
    <property type="entry name" value="IRON-SULFUR CLUSTER REPAIR PROTEIN YTFE"/>
    <property type="match status" value="1"/>
</dbReference>
<feature type="domain" description="Hemerythrin-like" evidence="5">
    <location>
        <begin position="10"/>
        <end position="115"/>
    </location>
</feature>
<dbReference type="InterPro" id="IPR019903">
    <property type="entry name" value="RIC_family"/>
</dbReference>
<keyword evidence="4" id="KW-0408">Iron</keyword>
<evidence type="ECO:0000259" key="5">
    <source>
        <dbReference type="Pfam" id="PF01814"/>
    </source>
</evidence>
<protein>
    <submittedName>
        <fullName evidence="6">Regulator of cell morphogenesis and NO signaling</fullName>
    </submittedName>
</protein>
<keyword evidence="2" id="KW-0963">Cytoplasm</keyword>
<dbReference type="eggNOG" id="COG2846">
    <property type="taxonomic scope" value="Bacteria"/>
</dbReference>
<sequence length="122" mass="14040">MRDLTAYIQRRYHAIHLNRLFVATRLARRVELEFAAHPACPQGFSHHLNALAEDIEIHQAKERDEVFPSLVYGLRSSQKFPVLRMMIEHDGFAEELDSLSAMTRGYTVPDDANTDWNLLCAT</sequence>
<dbReference type="EMBL" id="GL883080">
    <property type="protein sequence ID" value="EGF89989.1"/>
    <property type="molecule type" value="Genomic_DNA"/>
</dbReference>
<evidence type="ECO:0000256" key="1">
    <source>
        <dbReference type="ARBA" id="ARBA00004496"/>
    </source>
</evidence>
<keyword evidence="3" id="KW-0479">Metal-binding</keyword>
<keyword evidence="7" id="KW-1185">Reference proteome</keyword>
<dbReference type="STRING" id="715226.ABI_44160"/>
<organism evidence="6 7">
    <name type="scientific">Asticcacaulis biprosthecium C19</name>
    <dbReference type="NCBI Taxonomy" id="715226"/>
    <lineage>
        <taxon>Bacteria</taxon>
        <taxon>Pseudomonadati</taxon>
        <taxon>Pseudomonadota</taxon>
        <taxon>Alphaproteobacteria</taxon>
        <taxon>Caulobacterales</taxon>
        <taxon>Caulobacteraceae</taxon>
        <taxon>Asticcacaulis</taxon>
    </lineage>
</organism>
<name>F4QTB9_9CAUL</name>
<dbReference type="HOGENOM" id="CLU_076075_3_0_5"/>
<dbReference type="GO" id="GO:0005737">
    <property type="term" value="C:cytoplasm"/>
    <property type="evidence" value="ECO:0007669"/>
    <property type="project" value="UniProtKB-SubCell"/>
</dbReference>
<evidence type="ECO:0000256" key="3">
    <source>
        <dbReference type="ARBA" id="ARBA00022723"/>
    </source>
</evidence>
<reference evidence="7" key="1">
    <citation type="submission" date="2011-03" db="EMBL/GenBank/DDBJ databases">
        <title>Draft genome sequence of Brevundimonas diminuta.</title>
        <authorList>
            <person name="Brown P.J.B."/>
            <person name="Buechlein A."/>
            <person name="Hemmerich C."/>
            <person name="Brun Y.V."/>
        </authorList>
    </citation>
    <scope>NUCLEOTIDE SEQUENCE [LARGE SCALE GENOMIC DNA]</scope>
    <source>
        <strain evidence="7">C19</strain>
    </source>
</reference>
<dbReference type="Pfam" id="PF01814">
    <property type="entry name" value="Hemerythrin"/>
    <property type="match status" value="1"/>
</dbReference>